<dbReference type="AlphaFoldDB" id="A0A1U9RRF7"/>
<reference evidence="2 3" key="1">
    <citation type="submission" date="2017-02" db="EMBL/GenBank/DDBJ databases">
        <title>Complete Genome of Candidatus Carsonella ruddii strain BC, a Nutritional Endosymbiont of Bactericera cockerelli.</title>
        <authorList>
            <person name="Riley A.B."/>
            <person name="Kim D.H."/>
            <person name="Hansen A.K."/>
        </authorList>
    </citation>
    <scope>NUCLEOTIDE SEQUENCE [LARGE SCALE GENOMIC DNA]</scope>
    <source>
        <strain evidence="2 3">BC</strain>
    </source>
</reference>
<evidence type="ECO:0000259" key="1">
    <source>
        <dbReference type="PROSITE" id="PS50126"/>
    </source>
</evidence>
<dbReference type="InterPro" id="IPR003029">
    <property type="entry name" value="S1_domain"/>
</dbReference>
<protein>
    <submittedName>
        <fullName evidence="2">SSU ribosomal protein S1p</fullName>
    </submittedName>
</protein>
<dbReference type="InterPro" id="IPR012340">
    <property type="entry name" value="NA-bd_OB-fold"/>
</dbReference>
<dbReference type="Pfam" id="PF00575">
    <property type="entry name" value="S1"/>
    <property type="match status" value="1"/>
</dbReference>
<keyword evidence="2" id="KW-0687">Ribonucleoprotein</keyword>
<dbReference type="SUPFAM" id="SSF50249">
    <property type="entry name" value="Nucleic acid-binding proteins"/>
    <property type="match status" value="1"/>
</dbReference>
<dbReference type="SMART" id="SM00316">
    <property type="entry name" value="S1"/>
    <property type="match status" value="1"/>
</dbReference>
<dbReference type="GO" id="GO:0003729">
    <property type="term" value="F:mRNA binding"/>
    <property type="evidence" value="ECO:0007669"/>
    <property type="project" value="TreeGrafter"/>
</dbReference>
<organism evidence="2 3">
    <name type="scientific">Carsonella ruddii</name>
    <dbReference type="NCBI Taxonomy" id="114186"/>
    <lineage>
        <taxon>Bacteria</taxon>
        <taxon>Pseudomonadati</taxon>
        <taxon>Pseudomonadota</taxon>
        <taxon>Gammaproteobacteria</taxon>
        <taxon>Oceanospirillales</taxon>
        <taxon>Halomonadaceae</taxon>
        <taxon>Zymobacter group</taxon>
        <taxon>Candidatus Carsonella</taxon>
    </lineage>
</organism>
<dbReference type="InterPro" id="IPR050437">
    <property type="entry name" value="Ribos_protein_bS1-like"/>
</dbReference>
<evidence type="ECO:0000313" key="3">
    <source>
        <dbReference type="Proteomes" id="UP000189666"/>
    </source>
</evidence>
<gene>
    <name evidence="2" type="ORF">BW244_0062</name>
</gene>
<feature type="domain" description="S1 motif" evidence="1">
    <location>
        <begin position="129"/>
        <end position="195"/>
    </location>
</feature>
<name>A0A1U9RRF7_CARRU</name>
<accession>A0A1U9RRF7</accession>
<sequence length="374" mass="45938">MYLINNFVKSNVIIFYDNFLITNFLKTILIEKISKNYVKKIITTFVKKTIIIENYFFSFLKKKIKFGYFVNDELTIFLPNHLLNTKKIFFPKKIFFFEILFKKFNIEDKIFVSRKFNFKKKKKNKIKINKNYLGIIKNVINYGIFIDIGQADGLLHISDIPFFKKIYDKFVTKNIISIKVIKFDKKLKKVSLNLKKNYKKNYEKFFYSNIIKCYPKSFINYKIICYNNLSKKYIFFNKNIKLKKKDTIILYFLKKTEKNIYLSFNYKLIKNNLKFQKLIIKHKFNNFFLFSYKKLKILYNKIIFNIKIKNIYFYKFFLFNLINNNFNKIVFVNNNYYLKNNNYYLKLKNKKNFFLNLSSFLIFKKKIFCFIRKY</sequence>
<dbReference type="GO" id="GO:0003735">
    <property type="term" value="F:structural constituent of ribosome"/>
    <property type="evidence" value="ECO:0007669"/>
    <property type="project" value="TreeGrafter"/>
</dbReference>
<keyword evidence="2" id="KW-0689">Ribosomal protein</keyword>
<dbReference type="Gene3D" id="2.40.50.140">
    <property type="entry name" value="Nucleic acid-binding proteins"/>
    <property type="match status" value="1"/>
</dbReference>
<proteinExistence type="predicted"/>
<evidence type="ECO:0000313" key="2">
    <source>
        <dbReference type="EMBL" id="AQU89480.1"/>
    </source>
</evidence>
<dbReference type="GO" id="GO:0006412">
    <property type="term" value="P:translation"/>
    <property type="evidence" value="ECO:0007669"/>
    <property type="project" value="TreeGrafter"/>
</dbReference>
<dbReference type="PROSITE" id="PS50126">
    <property type="entry name" value="S1"/>
    <property type="match status" value="1"/>
</dbReference>
<dbReference type="EMBL" id="CP019943">
    <property type="protein sequence ID" value="AQU89480.1"/>
    <property type="molecule type" value="Genomic_DNA"/>
</dbReference>
<dbReference type="PANTHER" id="PTHR10724">
    <property type="entry name" value="30S RIBOSOMAL PROTEIN S1"/>
    <property type="match status" value="1"/>
</dbReference>
<dbReference type="Proteomes" id="UP000189666">
    <property type="component" value="Chromosome"/>
</dbReference>
<dbReference type="GO" id="GO:0005840">
    <property type="term" value="C:ribosome"/>
    <property type="evidence" value="ECO:0007669"/>
    <property type="project" value="UniProtKB-KW"/>
</dbReference>